<protein>
    <submittedName>
        <fullName evidence="1">1936_t:CDS:1</fullName>
    </submittedName>
</protein>
<gene>
    <name evidence="1" type="ORF">POCULU_LOCUS6345</name>
</gene>
<dbReference type="AlphaFoldDB" id="A0A9N9G552"/>
<dbReference type="Proteomes" id="UP000789572">
    <property type="component" value="Unassembled WGS sequence"/>
</dbReference>
<comment type="caution">
    <text evidence="1">The sequence shown here is derived from an EMBL/GenBank/DDBJ whole genome shotgun (WGS) entry which is preliminary data.</text>
</comment>
<sequence>MPYQTHGRIILEEFWCLQSGTMALGRQLPVLKYLTVFPEEEQVDAGQAFFKELDDAIPVDDVAIIDNFRSLSPLTNHELYEETHNRQQKY</sequence>
<organism evidence="1 2">
    <name type="scientific">Paraglomus occultum</name>
    <dbReference type="NCBI Taxonomy" id="144539"/>
    <lineage>
        <taxon>Eukaryota</taxon>
        <taxon>Fungi</taxon>
        <taxon>Fungi incertae sedis</taxon>
        <taxon>Mucoromycota</taxon>
        <taxon>Glomeromycotina</taxon>
        <taxon>Glomeromycetes</taxon>
        <taxon>Paraglomerales</taxon>
        <taxon>Paraglomeraceae</taxon>
        <taxon>Paraglomus</taxon>
    </lineage>
</organism>
<evidence type="ECO:0000313" key="2">
    <source>
        <dbReference type="Proteomes" id="UP000789572"/>
    </source>
</evidence>
<evidence type="ECO:0000313" key="1">
    <source>
        <dbReference type="EMBL" id="CAG8578113.1"/>
    </source>
</evidence>
<proteinExistence type="predicted"/>
<accession>A0A9N9G552</accession>
<dbReference type="EMBL" id="CAJVPJ010001147">
    <property type="protein sequence ID" value="CAG8578113.1"/>
    <property type="molecule type" value="Genomic_DNA"/>
</dbReference>
<keyword evidence="2" id="KW-1185">Reference proteome</keyword>
<name>A0A9N9G552_9GLOM</name>
<reference evidence="1" key="1">
    <citation type="submission" date="2021-06" db="EMBL/GenBank/DDBJ databases">
        <authorList>
            <person name="Kallberg Y."/>
            <person name="Tangrot J."/>
            <person name="Rosling A."/>
        </authorList>
    </citation>
    <scope>NUCLEOTIDE SEQUENCE</scope>
    <source>
        <strain evidence="1">IA702</strain>
    </source>
</reference>